<evidence type="ECO:0000256" key="10">
    <source>
        <dbReference type="ARBA" id="ARBA00023204"/>
    </source>
</evidence>
<accession>A0A7M2YXE1</accession>
<dbReference type="InterPro" id="IPR041166">
    <property type="entry name" value="Rubredoxin_2"/>
</dbReference>
<dbReference type="Pfam" id="PF18073">
    <property type="entry name" value="Zn_ribbon_LapB"/>
    <property type="match status" value="1"/>
</dbReference>
<keyword evidence="6 13" id="KW-0862">Zinc</keyword>
<dbReference type="InterPro" id="IPR020568">
    <property type="entry name" value="Ribosomal_Su5_D2-typ_SF"/>
</dbReference>
<dbReference type="HAMAP" id="MF_01498">
    <property type="entry name" value="RadA_bact"/>
    <property type="match status" value="1"/>
</dbReference>
<dbReference type="InterPro" id="IPR014721">
    <property type="entry name" value="Ribsml_uS5_D2-typ_fold_subgr"/>
</dbReference>
<dbReference type="Gene3D" id="3.40.50.300">
    <property type="entry name" value="P-loop containing nucleotide triphosphate hydrolases"/>
    <property type="match status" value="1"/>
</dbReference>
<feature type="short sequence motif" description="RadA KNRFG motif" evidence="11">
    <location>
        <begin position="251"/>
        <end position="255"/>
    </location>
</feature>
<evidence type="ECO:0000256" key="3">
    <source>
        <dbReference type="ARBA" id="ARBA00022763"/>
    </source>
</evidence>
<dbReference type="AlphaFoldDB" id="A0A7M2YXE1"/>
<reference evidence="15 16" key="1">
    <citation type="submission" date="2018-07" db="EMBL/GenBank/DDBJ databases">
        <title>High-quality-draft genome sequence of Gaiella occulta.</title>
        <authorList>
            <person name="Severino R."/>
            <person name="Froufe H.J.C."/>
            <person name="Rainey F.A."/>
            <person name="Barroso C."/>
            <person name="Albuquerque L."/>
            <person name="Lobo-Da-Cunha A."/>
            <person name="Da Costa M.S."/>
            <person name="Egas C."/>
        </authorList>
    </citation>
    <scope>NUCLEOTIDE SEQUENCE [LARGE SCALE GENOMIC DNA]</scope>
    <source>
        <strain evidence="15 16">F2-233</strain>
    </source>
</reference>
<keyword evidence="3 11" id="KW-0227">DNA damage</keyword>
<evidence type="ECO:0000256" key="11">
    <source>
        <dbReference type="HAMAP-Rule" id="MF_01498"/>
    </source>
</evidence>
<organism evidence="15 16">
    <name type="scientific">Gaiella occulta</name>
    <dbReference type="NCBI Taxonomy" id="1002870"/>
    <lineage>
        <taxon>Bacteria</taxon>
        <taxon>Bacillati</taxon>
        <taxon>Actinomycetota</taxon>
        <taxon>Thermoleophilia</taxon>
        <taxon>Gaiellales</taxon>
        <taxon>Gaiellaceae</taxon>
        <taxon>Gaiella</taxon>
    </lineage>
</organism>
<evidence type="ECO:0000256" key="9">
    <source>
        <dbReference type="ARBA" id="ARBA00023125"/>
    </source>
</evidence>
<dbReference type="GO" id="GO:0140664">
    <property type="term" value="F:ATP-dependent DNA damage sensor activity"/>
    <property type="evidence" value="ECO:0007669"/>
    <property type="project" value="InterPro"/>
</dbReference>
<keyword evidence="4 13" id="KW-0863">Zinc-finger</keyword>
<dbReference type="PRINTS" id="PR01874">
    <property type="entry name" value="DNAREPAIRADA"/>
</dbReference>
<dbReference type="GO" id="GO:0005829">
    <property type="term" value="C:cytosol"/>
    <property type="evidence" value="ECO:0007669"/>
    <property type="project" value="TreeGrafter"/>
</dbReference>
<proteinExistence type="inferred from homology"/>
<evidence type="ECO:0000256" key="7">
    <source>
        <dbReference type="ARBA" id="ARBA00022840"/>
    </source>
</evidence>
<dbReference type="Proteomes" id="UP000254134">
    <property type="component" value="Unassembled WGS sequence"/>
</dbReference>
<evidence type="ECO:0000256" key="2">
    <source>
        <dbReference type="ARBA" id="ARBA00022741"/>
    </source>
</evidence>
<dbReference type="InterPro" id="IPR020588">
    <property type="entry name" value="RecA_ATP-bd"/>
</dbReference>
<dbReference type="GO" id="GO:0005524">
    <property type="term" value="F:ATP binding"/>
    <property type="evidence" value="ECO:0007669"/>
    <property type="project" value="UniProtKB-UniRule"/>
</dbReference>
<evidence type="ECO:0000256" key="6">
    <source>
        <dbReference type="ARBA" id="ARBA00022833"/>
    </source>
</evidence>
<dbReference type="GO" id="GO:0000725">
    <property type="term" value="P:recombinational repair"/>
    <property type="evidence" value="ECO:0007669"/>
    <property type="project" value="UniProtKB-UniRule"/>
</dbReference>
<keyword evidence="10 11" id="KW-0234">DNA repair</keyword>
<evidence type="ECO:0000256" key="12">
    <source>
        <dbReference type="NCBIfam" id="TIGR00416"/>
    </source>
</evidence>
<keyword evidence="1 11" id="KW-0479">Metal-binding</keyword>
<dbReference type="GO" id="GO:0003684">
    <property type="term" value="F:damaged DNA binding"/>
    <property type="evidence" value="ECO:0007669"/>
    <property type="project" value="InterPro"/>
</dbReference>
<dbReference type="EMBL" id="QQZY01000003">
    <property type="protein sequence ID" value="RDI74716.1"/>
    <property type="molecule type" value="Genomic_DNA"/>
</dbReference>
<dbReference type="Pfam" id="PF13481">
    <property type="entry name" value="AAA_25"/>
    <property type="match status" value="1"/>
</dbReference>
<gene>
    <name evidence="11" type="primary">radA</name>
    <name evidence="15" type="ORF">Gocc_1605</name>
</gene>
<keyword evidence="8 11" id="KW-0346">Stress response</keyword>
<keyword evidence="5" id="KW-0378">Hydrolase</keyword>
<dbReference type="InterPro" id="IPR003593">
    <property type="entry name" value="AAA+_ATPase"/>
</dbReference>
<dbReference type="PANTHER" id="PTHR32472">
    <property type="entry name" value="DNA REPAIR PROTEIN RADA"/>
    <property type="match status" value="1"/>
</dbReference>
<dbReference type="Gene3D" id="3.30.230.10">
    <property type="match status" value="1"/>
</dbReference>
<dbReference type="GO" id="GO:0016787">
    <property type="term" value="F:hydrolase activity"/>
    <property type="evidence" value="ECO:0007669"/>
    <property type="project" value="UniProtKB-KW"/>
</dbReference>
<dbReference type="FunFam" id="3.40.50.300:FF:000050">
    <property type="entry name" value="DNA repair protein RadA"/>
    <property type="match status" value="1"/>
</dbReference>
<dbReference type="GO" id="GO:0008270">
    <property type="term" value="F:zinc ion binding"/>
    <property type="evidence" value="ECO:0007669"/>
    <property type="project" value="UniProtKB-KW"/>
</dbReference>
<dbReference type="Pfam" id="PF13541">
    <property type="entry name" value="ChlI"/>
    <property type="match status" value="1"/>
</dbReference>
<comment type="domain">
    <text evidence="11">The middle region has homology to RecA with ATPase motifs including the RadA KNRFG motif, while the C-terminus is homologous to Lon protease.</text>
</comment>
<feature type="binding site" evidence="11">
    <location>
        <begin position="95"/>
        <end position="102"/>
    </location>
    <ligand>
        <name>ATP</name>
        <dbReference type="ChEBI" id="CHEBI:30616"/>
    </ligand>
</feature>
<comment type="caution">
    <text evidence="15">The sequence shown here is derived from an EMBL/GenBank/DDBJ whole genome shotgun (WGS) entry which is preliminary data.</text>
</comment>
<evidence type="ECO:0000259" key="14">
    <source>
        <dbReference type="PROSITE" id="PS50162"/>
    </source>
</evidence>
<dbReference type="InterPro" id="IPR004504">
    <property type="entry name" value="DNA_repair_RadA"/>
</dbReference>
<dbReference type="RefSeq" id="WP_114796018.1">
    <property type="nucleotide sequence ID" value="NZ_QQZY01000003.1"/>
</dbReference>
<dbReference type="PANTHER" id="PTHR32472:SF10">
    <property type="entry name" value="DNA REPAIR PROTEIN RADA-LIKE PROTEIN"/>
    <property type="match status" value="1"/>
</dbReference>
<evidence type="ECO:0000256" key="4">
    <source>
        <dbReference type="ARBA" id="ARBA00022771"/>
    </source>
</evidence>
<evidence type="ECO:0000256" key="13">
    <source>
        <dbReference type="RuleBase" id="RU003555"/>
    </source>
</evidence>
<keyword evidence="9 11" id="KW-0238">DNA-binding</keyword>
<evidence type="ECO:0000313" key="16">
    <source>
        <dbReference type="Proteomes" id="UP000254134"/>
    </source>
</evidence>
<keyword evidence="2 11" id="KW-0547">Nucleotide-binding</keyword>
<dbReference type="SUPFAM" id="SSF54211">
    <property type="entry name" value="Ribosomal protein S5 domain 2-like"/>
    <property type="match status" value="1"/>
</dbReference>
<dbReference type="SUPFAM" id="SSF52540">
    <property type="entry name" value="P-loop containing nucleoside triphosphate hydrolases"/>
    <property type="match status" value="1"/>
</dbReference>
<keyword evidence="16" id="KW-1185">Reference proteome</keyword>
<reference evidence="16" key="2">
    <citation type="journal article" date="2019" name="MicrobiologyOpen">
        <title>High-quality draft genome sequence of Gaiella occulta isolated from a 150 meter deep mineral water borehole and comparison with the genome sequences of other deep-branching lineages of the phylum Actinobacteria.</title>
        <authorList>
            <person name="Severino R."/>
            <person name="Froufe H.J.C."/>
            <person name="Barroso C."/>
            <person name="Albuquerque L."/>
            <person name="Lobo-da-Cunha A."/>
            <person name="da Costa M.S."/>
            <person name="Egas C."/>
        </authorList>
    </citation>
    <scope>NUCLEOTIDE SEQUENCE [LARGE SCALE GENOMIC DNA]</scope>
    <source>
        <strain evidence="16">F2-233</strain>
    </source>
</reference>
<evidence type="ECO:0000256" key="5">
    <source>
        <dbReference type="ARBA" id="ARBA00022801"/>
    </source>
</evidence>
<dbReference type="OrthoDB" id="9803906at2"/>
<comment type="function">
    <text evidence="11">Plays a role in repairing double-strand DNA breaks, probably involving stabilizing or processing branched DNA or blocked replication forks.</text>
</comment>
<dbReference type="SMART" id="SM00382">
    <property type="entry name" value="AAA"/>
    <property type="match status" value="1"/>
</dbReference>
<evidence type="ECO:0000256" key="1">
    <source>
        <dbReference type="ARBA" id="ARBA00022723"/>
    </source>
</evidence>
<name>A0A7M2YXE1_9ACTN</name>
<dbReference type="NCBIfam" id="TIGR00416">
    <property type="entry name" value="sms"/>
    <property type="match status" value="1"/>
</dbReference>
<evidence type="ECO:0000256" key="8">
    <source>
        <dbReference type="ARBA" id="ARBA00023016"/>
    </source>
</evidence>
<evidence type="ECO:0000313" key="15">
    <source>
        <dbReference type="EMBL" id="RDI74716.1"/>
    </source>
</evidence>
<comment type="similarity">
    <text evidence="11 13">Belongs to the RecA family. RadA subfamily.</text>
</comment>
<dbReference type="PROSITE" id="PS50162">
    <property type="entry name" value="RECA_2"/>
    <property type="match status" value="1"/>
</dbReference>
<dbReference type="CDD" id="cd01121">
    <property type="entry name" value="RadA_SMS_N"/>
    <property type="match status" value="1"/>
</dbReference>
<sequence length="457" mass="46966">MAKVVVQHVCSECGATTGRWLGRCPGCGAFGTLVEELTGQPTPAKGRRATGVARTPERLADVRVEEAARIPSGVPELDRVLGGGIVPASLVLVGGEPGVGKSTLLLSALGNLARAGRRALLVTGEESVAQVKLRAARLGGADAVEILAETELETVCATLERERPDVCVIDSVQTLYSSELGSAPGSVGQVRESAARLLRVAKEQGVATILVGHVTKDGSVAGPRVLEHLVDCVLQFEGDRYHAHRILRAVKNRFGSTNEIGVFEMTGTGLVGVPDASELFGRTEAGEAGAAVACALEGTRPILLEIQALVSTTDLAMPRRVATGVDPKRLAMIVAVLSRHAGIALGAADVFVNVAGGVRIDEPGADLAVAVAIASAARGIPVREGTATFGEVGLTGRLRPAAQAERRLEECAKLGIAVVIAPAGTSAHGGPRITRAETLRQAIAAALDAAARPDGAE</sequence>
<feature type="region of interest" description="Lon-protease-like" evidence="11">
    <location>
        <begin position="349"/>
        <end position="457"/>
    </location>
</feature>
<feature type="domain" description="RecA family profile 1" evidence="14">
    <location>
        <begin position="66"/>
        <end position="214"/>
    </location>
</feature>
<protein>
    <recommendedName>
        <fullName evidence="11 12">DNA repair protein RadA</fullName>
    </recommendedName>
</protein>
<comment type="function">
    <text evidence="13">DNA-dependent ATPase involved in processing of recombination intermediates, plays a role in repairing DNA breaks. Stimulates the branch migration of RecA-mediated strand transfer reactions, allowing the 3' invading strand to extend heteroduplex DNA faster. Binds ssDNA in the presence of ADP but not other nucleotides, has ATPase activity that is stimulated by ssDNA and various branched DNA structures, but inhibited by SSB. Does not have RecA's homology-searching function.</text>
</comment>
<dbReference type="InterPro" id="IPR027417">
    <property type="entry name" value="P-loop_NTPase"/>
</dbReference>
<keyword evidence="7 11" id="KW-0067">ATP-binding</keyword>